<proteinExistence type="predicted"/>
<feature type="region of interest" description="Disordered" evidence="1">
    <location>
        <begin position="1"/>
        <end position="34"/>
    </location>
</feature>
<dbReference type="Proteomes" id="UP000293638">
    <property type="component" value="Unassembled WGS sequence"/>
</dbReference>
<evidence type="ECO:0000313" key="3">
    <source>
        <dbReference type="Proteomes" id="UP000293638"/>
    </source>
</evidence>
<protein>
    <submittedName>
        <fullName evidence="2">Uncharacterized protein</fullName>
    </submittedName>
</protein>
<dbReference type="EMBL" id="SGXD01000003">
    <property type="protein sequence ID" value="RZS87081.1"/>
    <property type="molecule type" value="Genomic_DNA"/>
</dbReference>
<keyword evidence="3" id="KW-1185">Reference proteome</keyword>
<evidence type="ECO:0000313" key="2">
    <source>
        <dbReference type="EMBL" id="RZS87081.1"/>
    </source>
</evidence>
<comment type="caution">
    <text evidence="2">The sequence shown here is derived from an EMBL/GenBank/DDBJ whole genome shotgun (WGS) entry which is preliminary data.</text>
</comment>
<organism evidence="2 3">
    <name type="scientific">Motilibacter rhizosphaerae</name>
    <dbReference type="NCBI Taxonomy" id="598652"/>
    <lineage>
        <taxon>Bacteria</taxon>
        <taxon>Bacillati</taxon>
        <taxon>Actinomycetota</taxon>
        <taxon>Actinomycetes</taxon>
        <taxon>Motilibacterales</taxon>
        <taxon>Motilibacteraceae</taxon>
        <taxon>Motilibacter</taxon>
    </lineage>
</organism>
<reference evidence="2 3" key="1">
    <citation type="submission" date="2019-02" db="EMBL/GenBank/DDBJ databases">
        <title>Genomic Encyclopedia of Type Strains, Phase IV (KMG-IV): sequencing the most valuable type-strain genomes for metagenomic binning, comparative biology and taxonomic classification.</title>
        <authorList>
            <person name="Goeker M."/>
        </authorList>
    </citation>
    <scope>NUCLEOTIDE SEQUENCE [LARGE SCALE GENOMIC DNA]</scope>
    <source>
        <strain evidence="2 3">DSM 45622</strain>
    </source>
</reference>
<sequence length="34" mass="3667">MDRNPTTSSSGSRATTPVKQHLSTVANPKRTRLA</sequence>
<evidence type="ECO:0000256" key="1">
    <source>
        <dbReference type="SAM" id="MobiDB-lite"/>
    </source>
</evidence>
<accession>A0A4Q7NP95</accession>
<gene>
    <name evidence="2" type="ORF">EV189_2503</name>
</gene>
<feature type="compositionally biased region" description="Polar residues" evidence="1">
    <location>
        <begin position="1"/>
        <end position="26"/>
    </location>
</feature>
<dbReference type="AlphaFoldDB" id="A0A4Q7NP95"/>
<name>A0A4Q7NP95_9ACTN</name>